<evidence type="ECO:0000259" key="2">
    <source>
        <dbReference type="Pfam" id="PF01610"/>
    </source>
</evidence>
<feature type="compositionally biased region" description="Basic and acidic residues" evidence="1">
    <location>
        <begin position="274"/>
        <end position="285"/>
    </location>
</feature>
<evidence type="ECO:0000256" key="1">
    <source>
        <dbReference type="SAM" id="MobiDB-lite"/>
    </source>
</evidence>
<dbReference type="RefSeq" id="WP_302050434.1">
    <property type="nucleotide sequence ID" value="NZ_JAMJEV010000057.1"/>
</dbReference>
<feature type="domain" description="Transposase IS204/IS1001/IS1096/IS1165 DDE" evidence="2">
    <location>
        <begin position="160"/>
        <end position="249"/>
    </location>
</feature>
<feature type="region of interest" description="Disordered" evidence="1">
    <location>
        <begin position="258"/>
        <end position="285"/>
    </location>
</feature>
<feature type="domain" description="Transposase IS204/IS1001/IS1096/IS1165 zinc-finger" evidence="3">
    <location>
        <begin position="40"/>
        <end position="83"/>
    </location>
</feature>
<dbReference type="InterPro" id="IPR002560">
    <property type="entry name" value="Transposase_DDE"/>
</dbReference>
<dbReference type="NCBIfam" id="NF033550">
    <property type="entry name" value="transpos_ISL3"/>
    <property type="match status" value="1"/>
</dbReference>
<dbReference type="EMBL" id="JAMJEV010000057">
    <property type="protein sequence ID" value="MDO0826093.1"/>
    <property type="molecule type" value="Genomic_DNA"/>
</dbReference>
<evidence type="ECO:0000313" key="5">
    <source>
        <dbReference type="Proteomes" id="UP001176021"/>
    </source>
</evidence>
<dbReference type="Pfam" id="PF01610">
    <property type="entry name" value="DDE_Tnp_ISL3"/>
    <property type="match status" value="1"/>
</dbReference>
<comment type="caution">
    <text evidence="4">The sequence shown here is derived from an EMBL/GenBank/DDBJ whole genome shotgun (WGS) entry which is preliminary data.</text>
</comment>
<protein>
    <submittedName>
        <fullName evidence="4">ISL3 family transposase</fullName>
    </submittedName>
</protein>
<proteinExistence type="predicted"/>
<dbReference type="PANTHER" id="PTHR33498">
    <property type="entry name" value="TRANSPOSASE FOR INSERTION SEQUENCE ELEMENT IS1557"/>
    <property type="match status" value="1"/>
</dbReference>
<dbReference type="InterPro" id="IPR029261">
    <property type="entry name" value="Transposase_Znf"/>
</dbReference>
<evidence type="ECO:0000313" key="4">
    <source>
        <dbReference type="EMBL" id="MDO0826093.1"/>
    </source>
</evidence>
<gene>
    <name evidence="4" type="ORF">M8H41_25270</name>
</gene>
<name>A0ABT8QXM0_9FIRM</name>
<dbReference type="Proteomes" id="UP001176021">
    <property type="component" value="Unassembled WGS sequence"/>
</dbReference>
<dbReference type="PANTHER" id="PTHR33498:SF1">
    <property type="entry name" value="TRANSPOSASE FOR INSERTION SEQUENCE ELEMENT IS1557"/>
    <property type="match status" value="1"/>
</dbReference>
<sequence>MKDKDALFLGSFYPEDVKITQVTDNDNGITISLKSLTHSHICPQCRQITHSYHSTYKRKIQDLPILGKSLYLNVTAYRYYCENISCDQKVFSEELGGFTGKYRRMTSRLEDFIITLALNTSCEGTARICKQMNINISGDTVIKILLRNVESIDLKCSDFIGVDDWAYKKGQTYGTIICDGLSHKPIALLDGRDGSALKEWLMGNKHIKTITRDRASSYAKAIEEALPQAMQIADRFHLHQNLLKAIKDALNREIPSKVMIPLPDSPPPSVDSDSPTKDEPSSKKK</sequence>
<dbReference type="Pfam" id="PF14690">
    <property type="entry name" value="Zn_ribbon_ISL3"/>
    <property type="match status" value="1"/>
</dbReference>
<organism evidence="4 5">
    <name type="scientific">Desulfosporosinus nitroreducens</name>
    <dbReference type="NCBI Taxonomy" id="2018668"/>
    <lineage>
        <taxon>Bacteria</taxon>
        <taxon>Bacillati</taxon>
        <taxon>Bacillota</taxon>
        <taxon>Clostridia</taxon>
        <taxon>Eubacteriales</taxon>
        <taxon>Desulfitobacteriaceae</taxon>
        <taxon>Desulfosporosinus</taxon>
    </lineage>
</organism>
<reference evidence="4" key="1">
    <citation type="submission" date="2022-05" db="EMBL/GenBank/DDBJ databases">
        <title>Expanded diversity of anoxic marine methylotrophy in a Black Sea sulfate reducing microorganism.</title>
        <authorList>
            <person name="Fischer P.Q."/>
            <person name="Stams A.J.M."/>
            <person name="Villanueva L."/>
            <person name="Sousa D.Z."/>
        </authorList>
    </citation>
    <scope>NUCLEOTIDE SEQUENCE</scope>
    <source>
        <strain evidence="4">P130</strain>
    </source>
</reference>
<accession>A0ABT8QXM0</accession>
<evidence type="ECO:0000259" key="3">
    <source>
        <dbReference type="Pfam" id="PF14690"/>
    </source>
</evidence>
<keyword evidence="5" id="KW-1185">Reference proteome</keyword>
<dbReference type="InterPro" id="IPR047951">
    <property type="entry name" value="Transpos_ISL3"/>
</dbReference>